<dbReference type="PANTHER" id="PTHR42974:SF1">
    <property type="entry name" value="TYPE-3 GLUTAMINE SYNTHETASE"/>
    <property type="match status" value="1"/>
</dbReference>
<dbReference type="PROSITE" id="PS51986">
    <property type="entry name" value="GS_BETA_GRASP"/>
    <property type="match status" value="1"/>
</dbReference>
<evidence type="ECO:0000256" key="2">
    <source>
        <dbReference type="RuleBase" id="RU000384"/>
    </source>
</evidence>
<dbReference type="Pfam" id="PF12437">
    <property type="entry name" value="GSIII_N"/>
    <property type="match status" value="1"/>
</dbReference>
<dbReference type="SUPFAM" id="SSF55931">
    <property type="entry name" value="Glutamine synthetase/guanido kinase"/>
    <property type="match status" value="1"/>
</dbReference>
<evidence type="ECO:0000259" key="3">
    <source>
        <dbReference type="PROSITE" id="PS51986"/>
    </source>
</evidence>
<organism evidence="5 6">
    <name type="scientific">Conexibacter stalactiti</name>
    <dbReference type="NCBI Taxonomy" id="1940611"/>
    <lineage>
        <taxon>Bacteria</taxon>
        <taxon>Bacillati</taxon>
        <taxon>Actinomycetota</taxon>
        <taxon>Thermoleophilia</taxon>
        <taxon>Solirubrobacterales</taxon>
        <taxon>Conexibacteraceae</taxon>
        <taxon>Conexibacter</taxon>
    </lineage>
</organism>
<evidence type="ECO:0000313" key="6">
    <source>
        <dbReference type="Proteomes" id="UP001284601"/>
    </source>
</evidence>
<protein>
    <submittedName>
        <fullName evidence="5">Glutamine synthetase III</fullName>
    </submittedName>
</protein>
<feature type="domain" description="GS beta-grasp" evidence="3">
    <location>
        <begin position="88"/>
        <end position="181"/>
    </location>
</feature>
<evidence type="ECO:0000256" key="1">
    <source>
        <dbReference type="PROSITE-ProRule" id="PRU01330"/>
    </source>
</evidence>
<reference evidence="6" key="1">
    <citation type="submission" date="2023-07" db="EMBL/GenBank/DDBJ databases">
        <title>Conexibacter stalactiti sp. nov., isolated from stalactites in a lava cave and emended description of the genus Conexibacter.</title>
        <authorList>
            <person name="Lee S.D."/>
        </authorList>
    </citation>
    <scope>NUCLEOTIDE SEQUENCE [LARGE SCALE GENOMIC DNA]</scope>
    <source>
        <strain evidence="6">KCTC 39840</strain>
    </source>
</reference>
<dbReference type="Gene3D" id="3.30.590.10">
    <property type="entry name" value="Glutamine synthetase/guanido kinase, catalytic domain"/>
    <property type="match status" value="1"/>
</dbReference>
<dbReference type="RefSeq" id="WP_318596638.1">
    <property type="nucleotide sequence ID" value="NZ_JAWSTH010000016.1"/>
</dbReference>
<gene>
    <name evidence="5" type="ORF">R7226_08470</name>
</gene>
<dbReference type="PROSITE" id="PS00181">
    <property type="entry name" value="GLNA_ATP"/>
    <property type="match status" value="1"/>
</dbReference>
<sequence length="717" mass="78548">MPRIRQENVTAAQWSPNGATLGTIDLTLPDNQVFGQDVFSPAEQRKRLPKSVYKQLQSTLENGEALDSSLADAVALAMKEWALEKGATHYAHWFQPLTGSTAEKHDSFYGPDGDGTAIAEFSGKELIQGEPDASSFPTGGLRATFEARGYTAWDPTSPAFILENPNGALLCIPTAFASWTGEALDTKIPLLRSMEALSTSAIRALRLLGDEQSQRIFTTVGPEQEYFLIDEQYYFERPDLITTGRTLFGAKPPKGHELDDHYFGSIPERVLAYMLEVELELAKLGVPIKTRHNEVAPAQYEVAPIFENSNVGSDHQQLTMQVLQTVARRYGLVCLLHEKPFAGVNGSGKHNNWSMGTDTGSNLLEPGATPHSNLSFLFFCTAVIQAVDKHQGLVRATAAGPGQDHRLGANEAPPAIISIFLGRELETVYTAIEKGEAGEAVPGSFLGLGTDVLPPLPLHGGDRNRTSPFAFTGNKFEFRAIGSTQSVALPNTVLNTIVAEAIDDLSAQLEEALKGGASLEEALRPVLQKSYAAHKRVVFDGDGYSEEWHNEAAERGLLNLRTTPDALPYFVAEDTVKVFEQYRVLSERELESRFDVFTEQYAVKINIEAETAASIARTLLLPAALRHLALLKSAGVESLTSETQTLVDEFVTVIKALENVNLKENQEDEPPAVWANFLRDSVIPAMDAVREVADKLEKVVADDLWPLPKYSEILFIK</sequence>
<dbReference type="Gene3D" id="1.20.120.1560">
    <property type="match status" value="1"/>
</dbReference>
<dbReference type="InterPro" id="IPR008147">
    <property type="entry name" value="Gln_synt_N"/>
</dbReference>
<dbReference type="Pfam" id="PF00120">
    <property type="entry name" value="Gln-synt_C"/>
    <property type="match status" value="1"/>
</dbReference>
<comment type="similarity">
    <text evidence="1 2">Belongs to the glutamine synthetase family.</text>
</comment>
<keyword evidence="6" id="KW-1185">Reference proteome</keyword>
<dbReference type="InterPro" id="IPR008146">
    <property type="entry name" value="Gln_synth_cat_dom"/>
</dbReference>
<dbReference type="InterPro" id="IPR027303">
    <property type="entry name" value="Gln_synth_gly_rich_site"/>
</dbReference>
<dbReference type="PANTHER" id="PTHR42974">
    <property type="entry name" value="GLUTAMINE SYNTHETASE"/>
    <property type="match status" value="1"/>
</dbReference>
<dbReference type="SMART" id="SM01230">
    <property type="entry name" value="Gln-synt_C"/>
    <property type="match status" value="1"/>
</dbReference>
<dbReference type="Pfam" id="PF18318">
    <property type="entry name" value="Gln-synt_C-ter"/>
    <property type="match status" value="1"/>
</dbReference>
<evidence type="ECO:0000313" key="5">
    <source>
        <dbReference type="EMBL" id="MDW5594367.1"/>
    </source>
</evidence>
<proteinExistence type="inferred from homology"/>
<accession>A0ABU4HNT8</accession>
<dbReference type="EMBL" id="JAWSTH010000016">
    <property type="protein sequence ID" value="MDW5594367.1"/>
    <property type="molecule type" value="Genomic_DNA"/>
</dbReference>
<evidence type="ECO:0000259" key="4">
    <source>
        <dbReference type="PROSITE" id="PS51987"/>
    </source>
</evidence>
<dbReference type="InterPro" id="IPR052725">
    <property type="entry name" value="GS_Type-3"/>
</dbReference>
<dbReference type="PROSITE" id="PS51987">
    <property type="entry name" value="GS_CATALYTIC"/>
    <property type="match status" value="1"/>
</dbReference>
<dbReference type="InterPro" id="IPR040577">
    <property type="entry name" value="Gln-synt_C"/>
</dbReference>
<dbReference type="InterPro" id="IPR014746">
    <property type="entry name" value="Gln_synth/guanido_kin_cat_dom"/>
</dbReference>
<name>A0ABU4HNT8_9ACTN</name>
<dbReference type="InterPro" id="IPR022147">
    <property type="entry name" value="GSIII_N"/>
</dbReference>
<feature type="domain" description="GS catalytic" evidence="4">
    <location>
        <begin position="186"/>
        <end position="620"/>
    </location>
</feature>
<comment type="caution">
    <text evidence="5">The sequence shown here is derived from an EMBL/GenBank/DDBJ whole genome shotgun (WGS) entry which is preliminary data.</text>
</comment>
<dbReference type="Proteomes" id="UP001284601">
    <property type="component" value="Unassembled WGS sequence"/>
</dbReference>